<dbReference type="InterPro" id="IPR007693">
    <property type="entry name" value="DNA_helicase_DnaB-like_N"/>
</dbReference>
<dbReference type="Pfam" id="PF00772">
    <property type="entry name" value="DnaB"/>
    <property type="match status" value="1"/>
</dbReference>
<dbReference type="Gene3D" id="1.10.860.10">
    <property type="entry name" value="DNAb Helicase, Chain A"/>
    <property type="match status" value="1"/>
</dbReference>
<evidence type="ECO:0000313" key="4">
    <source>
        <dbReference type="EMBL" id="SVE59993.1"/>
    </source>
</evidence>
<keyword evidence="1" id="KW-0235">DNA replication</keyword>
<dbReference type="GO" id="GO:0003677">
    <property type="term" value="F:DNA binding"/>
    <property type="evidence" value="ECO:0007669"/>
    <property type="project" value="UniProtKB-KW"/>
</dbReference>
<dbReference type="EMBL" id="UINC01228604">
    <property type="protein sequence ID" value="SVE59993.1"/>
    <property type="molecule type" value="Genomic_DNA"/>
</dbReference>
<evidence type="ECO:0000259" key="3">
    <source>
        <dbReference type="Pfam" id="PF00772"/>
    </source>
</evidence>
<sequence length="47" mass="5252">MDEHNQPLKLPPQSIEAEQAVLGCMLIDPEAVSRVLPLLSEKSFYIT</sequence>
<evidence type="ECO:0000256" key="2">
    <source>
        <dbReference type="ARBA" id="ARBA00023125"/>
    </source>
</evidence>
<proteinExistence type="predicted"/>
<protein>
    <recommendedName>
        <fullName evidence="3">DNA helicase DnaB-like N-terminal domain-containing protein</fullName>
    </recommendedName>
</protein>
<gene>
    <name evidence="4" type="ORF">METZ01_LOCUS512847</name>
</gene>
<reference evidence="4" key="1">
    <citation type="submission" date="2018-05" db="EMBL/GenBank/DDBJ databases">
        <authorList>
            <person name="Lanie J.A."/>
            <person name="Ng W.-L."/>
            <person name="Kazmierczak K.M."/>
            <person name="Andrzejewski T.M."/>
            <person name="Davidsen T.M."/>
            <person name="Wayne K.J."/>
            <person name="Tettelin H."/>
            <person name="Glass J.I."/>
            <person name="Rusch D."/>
            <person name="Podicherti R."/>
            <person name="Tsui H.-C.T."/>
            <person name="Winkler M.E."/>
        </authorList>
    </citation>
    <scope>NUCLEOTIDE SEQUENCE</scope>
</reference>
<keyword evidence="2" id="KW-0238">DNA-binding</keyword>
<dbReference type="InterPro" id="IPR016136">
    <property type="entry name" value="DNA_helicase_N/primase_C"/>
</dbReference>
<dbReference type="AlphaFoldDB" id="A0A383EU87"/>
<dbReference type="GO" id="GO:0003678">
    <property type="term" value="F:DNA helicase activity"/>
    <property type="evidence" value="ECO:0007669"/>
    <property type="project" value="InterPro"/>
</dbReference>
<dbReference type="SUPFAM" id="SSF48024">
    <property type="entry name" value="N-terminal domain of DnaB helicase"/>
    <property type="match status" value="1"/>
</dbReference>
<evidence type="ECO:0000256" key="1">
    <source>
        <dbReference type="ARBA" id="ARBA00022705"/>
    </source>
</evidence>
<dbReference type="GO" id="GO:0005524">
    <property type="term" value="F:ATP binding"/>
    <property type="evidence" value="ECO:0007669"/>
    <property type="project" value="InterPro"/>
</dbReference>
<dbReference type="GO" id="GO:0006260">
    <property type="term" value="P:DNA replication"/>
    <property type="evidence" value="ECO:0007669"/>
    <property type="project" value="UniProtKB-KW"/>
</dbReference>
<organism evidence="4">
    <name type="scientific">marine metagenome</name>
    <dbReference type="NCBI Taxonomy" id="408172"/>
    <lineage>
        <taxon>unclassified sequences</taxon>
        <taxon>metagenomes</taxon>
        <taxon>ecological metagenomes</taxon>
    </lineage>
</organism>
<dbReference type="InterPro" id="IPR036185">
    <property type="entry name" value="DNA_heli_DnaB-like_N_sf"/>
</dbReference>
<accession>A0A383EU87</accession>
<feature type="non-terminal residue" evidence="4">
    <location>
        <position position="47"/>
    </location>
</feature>
<feature type="domain" description="DNA helicase DnaB-like N-terminal" evidence="3">
    <location>
        <begin position="11"/>
        <end position="46"/>
    </location>
</feature>
<name>A0A383EU87_9ZZZZ</name>